<comment type="caution">
    <text evidence="2">The sequence shown here is derived from an EMBL/GenBank/DDBJ whole genome shotgun (WGS) entry which is preliminary data.</text>
</comment>
<proteinExistence type="predicted"/>
<protein>
    <submittedName>
        <fullName evidence="2">Putative aldo/keto reductase-like oxidoreductase</fullName>
    </submittedName>
</protein>
<dbReference type="CDD" id="cd19100">
    <property type="entry name" value="AKR_unchar"/>
    <property type="match status" value="1"/>
</dbReference>
<dbReference type="PANTHER" id="PTHR43312:SF1">
    <property type="entry name" value="NADP-DEPENDENT OXIDOREDUCTASE DOMAIN-CONTAINING PROTEIN"/>
    <property type="match status" value="1"/>
</dbReference>
<keyword evidence="3" id="KW-1185">Reference proteome</keyword>
<evidence type="ECO:0000313" key="2">
    <source>
        <dbReference type="EMBL" id="MBB6429321.1"/>
    </source>
</evidence>
<dbReference type="EMBL" id="JACHGY010000001">
    <property type="protein sequence ID" value="MBB6429321.1"/>
    <property type="molecule type" value="Genomic_DNA"/>
</dbReference>
<gene>
    <name evidence="2" type="ORF">HNQ40_001127</name>
</gene>
<feature type="domain" description="NADP-dependent oxidoreductase" evidence="1">
    <location>
        <begin position="16"/>
        <end position="212"/>
    </location>
</feature>
<evidence type="ECO:0000259" key="1">
    <source>
        <dbReference type="Pfam" id="PF00248"/>
    </source>
</evidence>
<dbReference type="SUPFAM" id="SSF51430">
    <property type="entry name" value="NAD(P)-linked oxidoreductase"/>
    <property type="match status" value="1"/>
</dbReference>
<dbReference type="Pfam" id="PF00248">
    <property type="entry name" value="Aldo_ket_red"/>
    <property type="match status" value="1"/>
</dbReference>
<dbReference type="InterPro" id="IPR036812">
    <property type="entry name" value="NAD(P)_OxRdtase_dom_sf"/>
</dbReference>
<dbReference type="InterPro" id="IPR053135">
    <property type="entry name" value="AKR2_Oxidoreductase"/>
</dbReference>
<dbReference type="RefSeq" id="WP_184676906.1">
    <property type="nucleotide sequence ID" value="NZ_JACHGY010000001.1"/>
</dbReference>
<organism evidence="2 3">
    <name type="scientific">Algisphaera agarilytica</name>
    <dbReference type="NCBI Taxonomy" id="1385975"/>
    <lineage>
        <taxon>Bacteria</taxon>
        <taxon>Pseudomonadati</taxon>
        <taxon>Planctomycetota</taxon>
        <taxon>Phycisphaerae</taxon>
        <taxon>Phycisphaerales</taxon>
        <taxon>Phycisphaeraceae</taxon>
        <taxon>Algisphaera</taxon>
    </lineage>
</organism>
<dbReference type="Gene3D" id="3.20.20.100">
    <property type="entry name" value="NADP-dependent oxidoreductase domain"/>
    <property type="match status" value="1"/>
</dbReference>
<dbReference type="AlphaFoldDB" id="A0A7X0H730"/>
<dbReference type="InterPro" id="IPR023210">
    <property type="entry name" value="NADP_OxRdtase_dom"/>
</dbReference>
<reference evidence="2 3" key="1">
    <citation type="submission" date="2020-08" db="EMBL/GenBank/DDBJ databases">
        <title>Genomic Encyclopedia of Type Strains, Phase IV (KMG-IV): sequencing the most valuable type-strain genomes for metagenomic binning, comparative biology and taxonomic classification.</title>
        <authorList>
            <person name="Goeker M."/>
        </authorList>
    </citation>
    <scope>NUCLEOTIDE SEQUENCE [LARGE SCALE GENOMIC DNA]</scope>
    <source>
        <strain evidence="2 3">DSM 103725</strain>
    </source>
</reference>
<name>A0A7X0H730_9BACT</name>
<accession>A0A7X0H730</accession>
<dbReference type="PANTHER" id="PTHR43312">
    <property type="entry name" value="D-THREO-ALDOSE 1-DEHYDROGENASE"/>
    <property type="match status" value="1"/>
</dbReference>
<evidence type="ECO:0000313" key="3">
    <source>
        <dbReference type="Proteomes" id="UP000541810"/>
    </source>
</evidence>
<sequence length="289" mass="31559">MLYRSLPNTDVSLSIIGFGGVVLSRRPQDECDAEVAHAIDRGITYFDVAPQYANAQELMGPALKPFRKNVFLACKTLERKAQDAARELDDSLTKLCTDHFDLYQLHSLKSAEDAHAALGPGGAIETLLQAREQGKVRFLGASCHDEEAALIAARSGHFTTIMLPLNFASYEIANFGPRLVAEAAEHGVSLIALKATAKGKLRDGWENRPYDKCWYEPADTPELAALHLRFALNLPSVVATLPPGEPSLFRMCLDQVDAGLPPLTAAELEQLADFYAQPATDPLFPQDPD</sequence>
<dbReference type="Proteomes" id="UP000541810">
    <property type="component" value="Unassembled WGS sequence"/>
</dbReference>